<organism evidence="7 8">
    <name type="scientific">Pocillopora meandrina</name>
    <dbReference type="NCBI Taxonomy" id="46732"/>
    <lineage>
        <taxon>Eukaryota</taxon>
        <taxon>Metazoa</taxon>
        <taxon>Cnidaria</taxon>
        <taxon>Anthozoa</taxon>
        <taxon>Hexacorallia</taxon>
        <taxon>Scleractinia</taxon>
        <taxon>Astrocoeniina</taxon>
        <taxon>Pocilloporidae</taxon>
        <taxon>Pocillopora</taxon>
    </lineage>
</organism>
<dbReference type="GO" id="GO:0016020">
    <property type="term" value="C:membrane"/>
    <property type="evidence" value="ECO:0007669"/>
    <property type="project" value="UniProtKB-SubCell"/>
</dbReference>
<evidence type="ECO:0000256" key="2">
    <source>
        <dbReference type="ARBA" id="ARBA00006325"/>
    </source>
</evidence>
<accession>A0AAU9WS92</accession>
<comment type="similarity">
    <text evidence="2">Belongs to the TMEM170 family.</text>
</comment>
<evidence type="ECO:0000256" key="6">
    <source>
        <dbReference type="SAM" id="Phobius"/>
    </source>
</evidence>
<evidence type="ECO:0000256" key="3">
    <source>
        <dbReference type="ARBA" id="ARBA00022692"/>
    </source>
</evidence>
<feature type="transmembrane region" description="Helical" evidence="6">
    <location>
        <begin position="51"/>
        <end position="76"/>
    </location>
</feature>
<dbReference type="PANTHER" id="PTHR22779:SF6">
    <property type="entry name" value="SD17342P"/>
    <property type="match status" value="1"/>
</dbReference>
<protein>
    <recommendedName>
        <fullName evidence="9">Transmembrane protein 170A</fullName>
    </recommendedName>
</protein>
<evidence type="ECO:0000256" key="5">
    <source>
        <dbReference type="ARBA" id="ARBA00023136"/>
    </source>
</evidence>
<dbReference type="InterPro" id="IPR019334">
    <property type="entry name" value="TMEM170A/B/YPR153W-like"/>
</dbReference>
<evidence type="ECO:0000313" key="7">
    <source>
        <dbReference type="EMBL" id="CAH3123830.1"/>
    </source>
</evidence>
<proteinExistence type="inferred from homology"/>
<comment type="caution">
    <text evidence="7">The sequence shown here is derived from an EMBL/GenBank/DDBJ whole genome shotgun (WGS) entry which is preliminary data.</text>
</comment>
<feature type="transmembrane region" description="Helical" evidence="6">
    <location>
        <begin position="88"/>
        <end position="109"/>
    </location>
</feature>
<evidence type="ECO:0000256" key="1">
    <source>
        <dbReference type="ARBA" id="ARBA00004141"/>
    </source>
</evidence>
<dbReference type="PANTHER" id="PTHR22779">
    <property type="entry name" value="SD17342P"/>
    <property type="match status" value="1"/>
</dbReference>
<evidence type="ECO:0000256" key="4">
    <source>
        <dbReference type="ARBA" id="ARBA00022989"/>
    </source>
</evidence>
<evidence type="ECO:0008006" key="9">
    <source>
        <dbReference type="Google" id="ProtNLM"/>
    </source>
</evidence>
<keyword evidence="3 6" id="KW-0812">Transmembrane</keyword>
<comment type="subcellular location">
    <subcellularLocation>
        <location evidence="1">Membrane</location>
        <topology evidence="1">Multi-pass membrane protein</topology>
    </subcellularLocation>
</comment>
<reference evidence="7 8" key="1">
    <citation type="submission" date="2022-05" db="EMBL/GenBank/DDBJ databases">
        <authorList>
            <consortium name="Genoscope - CEA"/>
            <person name="William W."/>
        </authorList>
    </citation>
    <scope>NUCLEOTIDE SEQUENCE [LARGE SCALE GENOMIC DNA]</scope>
</reference>
<keyword evidence="8" id="KW-1185">Reference proteome</keyword>
<feature type="transmembrane region" description="Helical" evidence="6">
    <location>
        <begin position="17"/>
        <end position="39"/>
    </location>
</feature>
<dbReference type="AlphaFoldDB" id="A0AAU9WS92"/>
<dbReference type="EMBL" id="CALNXJ010000020">
    <property type="protein sequence ID" value="CAH3123830.1"/>
    <property type="molecule type" value="Genomic_DNA"/>
</dbReference>
<keyword evidence="5 6" id="KW-0472">Membrane</keyword>
<gene>
    <name evidence="7" type="ORF">PMEA_00011545</name>
</gene>
<dbReference type="Pfam" id="PF10190">
    <property type="entry name" value="Tmemb_170"/>
    <property type="match status" value="1"/>
</dbReference>
<dbReference type="Proteomes" id="UP001159428">
    <property type="component" value="Unassembled WGS sequence"/>
</dbReference>
<keyword evidence="4 6" id="KW-1133">Transmembrane helix</keyword>
<sequence length="111" mass="12440">MDVQGTLYFFGEMWYQIFLWCLATSVFIHCISAAVAFFAMRQHSRGMLFPLLIIFIGFLYPVTGGIVTSATIGAVYRTAHFTMPRYAAFLWGAGQGFLGFLVSYSRVLATL</sequence>
<name>A0AAU9WS92_9CNID</name>
<evidence type="ECO:0000313" key="8">
    <source>
        <dbReference type="Proteomes" id="UP001159428"/>
    </source>
</evidence>